<name>A0A9P8W1J1_9HYPO</name>
<keyword evidence="1" id="KW-0732">Signal</keyword>
<proteinExistence type="predicted"/>
<organism evidence="2 3">
    <name type="scientific">Thelonectria olida</name>
    <dbReference type="NCBI Taxonomy" id="1576542"/>
    <lineage>
        <taxon>Eukaryota</taxon>
        <taxon>Fungi</taxon>
        <taxon>Dikarya</taxon>
        <taxon>Ascomycota</taxon>
        <taxon>Pezizomycotina</taxon>
        <taxon>Sordariomycetes</taxon>
        <taxon>Hypocreomycetidae</taxon>
        <taxon>Hypocreales</taxon>
        <taxon>Nectriaceae</taxon>
        <taxon>Thelonectria</taxon>
    </lineage>
</organism>
<dbReference type="AlphaFoldDB" id="A0A9P8W1J1"/>
<dbReference type="EMBL" id="JAGPYM010000014">
    <property type="protein sequence ID" value="KAH6887686.1"/>
    <property type="molecule type" value="Genomic_DNA"/>
</dbReference>
<feature type="signal peptide" evidence="1">
    <location>
        <begin position="1"/>
        <end position="22"/>
    </location>
</feature>
<dbReference type="Proteomes" id="UP000777438">
    <property type="component" value="Unassembled WGS sequence"/>
</dbReference>
<feature type="chain" id="PRO_5040234550" evidence="1">
    <location>
        <begin position="23"/>
        <end position="214"/>
    </location>
</feature>
<evidence type="ECO:0000313" key="2">
    <source>
        <dbReference type="EMBL" id="KAH6887686.1"/>
    </source>
</evidence>
<protein>
    <submittedName>
        <fullName evidence="2">Uncharacterized protein</fullName>
    </submittedName>
</protein>
<evidence type="ECO:0000256" key="1">
    <source>
        <dbReference type="SAM" id="SignalP"/>
    </source>
</evidence>
<accession>A0A9P8W1J1</accession>
<evidence type="ECO:0000313" key="3">
    <source>
        <dbReference type="Proteomes" id="UP000777438"/>
    </source>
</evidence>
<sequence length="214" mass="21715">MKFANVLLFATAAVAAPALVERQQTTAVSVIVDAANGLNNTVQTSITEINNIINSITNNVDAELTVLIQAQLTSNIRAIATAITTATNSTVGATTGLVNGTAGGLAQLTQDDVAAIINALKTIALAIDAIRKLIVTINTTLPAAIKKLVQKEVSAVNAAIPLLVAPLSAFIVDLQASIASGTTVTTNLVDVLKSIVDVLKTLIGSVGLGGLLGL</sequence>
<keyword evidence="3" id="KW-1185">Reference proteome</keyword>
<comment type="caution">
    <text evidence="2">The sequence shown here is derived from an EMBL/GenBank/DDBJ whole genome shotgun (WGS) entry which is preliminary data.</text>
</comment>
<gene>
    <name evidence="2" type="ORF">B0T10DRAFT_574836</name>
</gene>
<reference evidence="2 3" key="1">
    <citation type="journal article" date="2021" name="Nat. Commun.">
        <title>Genetic determinants of endophytism in the Arabidopsis root mycobiome.</title>
        <authorList>
            <person name="Mesny F."/>
            <person name="Miyauchi S."/>
            <person name="Thiergart T."/>
            <person name="Pickel B."/>
            <person name="Atanasova L."/>
            <person name="Karlsson M."/>
            <person name="Huettel B."/>
            <person name="Barry K.W."/>
            <person name="Haridas S."/>
            <person name="Chen C."/>
            <person name="Bauer D."/>
            <person name="Andreopoulos W."/>
            <person name="Pangilinan J."/>
            <person name="LaButti K."/>
            <person name="Riley R."/>
            <person name="Lipzen A."/>
            <person name="Clum A."/>
            <person name="Drula E."/>
            <person name="Henrissat B."/>
            <person name="Kohler A."/>
            <person name="Grigoriev I.V."/>
            <person name="Martin F.M."/>
            <person name="Hacquard S."/>
        </authorList>
    </citation>
    <scope>NUCLEOTIDE SEQUENCE [LARGE SCALE GENOMIC DNA]</scope>
    <source>
        <strain evidence="2 3">MPI-CAGE-CH-0241</strain>
    </source>
</reference>